<gene>
    <name evidence="6" type="ORF">DFSSTS7063_02895</name>
    <name evidence="5" type="ORF">DW860_03845</name>
    <name evidence="4" type="ORF">DW924_02810</name>
    <name evidence="3" type="ORF">DWX53_03790</name>
</gene>
<accession>A0A413YLU6</accession>
<dbReference type="AlphaFoldDB" id="A0A413YLU6"/>
<keyword evidence="1" id="KW-0472">Membrane</keyword>
<dbReference type="Proteomes" id="UP000284742">
    <property type="component" value="Unassembled WGS sequence"/>
</dbReference>
<dbReference type="Proteomes" id="UP000358366">
    <property type="component" value="Unassembled WGS sequence"/>
</dbReference>
<evidence type="ECO:0000313" key="7">
    <source>
        <dbReference type="Proteomes" id="UP000283630"/>
    </source>
</evidence>
<evidence type="ECO:0000313" key="4">
    <source>
        <dbReference type="EMBL" id="RHA72253.1"/>
    </source>
</evidence>
<evidence type="ECO:0000313" key="5">
    <source>
        <dbReference type="EMBL" id="RHC09480.1"/>
    </source>
</evidence>
<dbReference type="Pfam" id="PF17225">
    <property type="entry name" value="DUF5301"/>
    <property type="match status" value="1"/>
</dbReference>
<reference evidence="6 10" key="2">
    <citation type="submission" date="2019-07" db="EMBL/GenBank/DDBJ databases">
        <authorList>
            <person name="Hibberd C M."/>
            <person name="Gehrig L. J."/>
            <person name="Chang H.-W."/>
            <person name="Venkatesh S."/>
        </authorList>
    </citation>
    <scope>NUCLEOTIDE SEQUENCE [LARGE SCALE GENOMIC DNA]</scope>
    <source>
        <strain evidence="6">Dorea_formicigenerans_SSTS_Bg7063</strain>
    </source>
</reference>
<dbReference type="Proteomes" id="UP000285642">
    <property type="component" value="Unassembled WGS sequence"/>
</dbReference>
<dbReference type="RefSeq" id="WP_029731264.1">
    <property type="nucleotide sequence ID" value="NZ_CABHNI010000054.1"/>
</dbReference>
<feature type="transmembrane region" description="Helical" evidence="1">
    <location>
        <begin position="5"/>
        <end position="22"/>
    </location>
</feature>
<sequence>MKRKILIIAIVALVLGGVFYIVKKMLTAENLYTFNISKTDGLKSILLSKGTVQKKITDLQEIEDIIYVLDGDGRTTKKESINDYPVGIKEPIKVELKSDNKKDSIAVIYIYEDNSLYYLEQPYNGIYQMSGDEYNGIVKYLR</sequence>
<dbReference type="Gene3D" id="2.60.40.4250">
    <property type="match status" value="1"/>
</dbReference>
<dbReference type="InterPro" id="IPR033782">
    <property type="entry name" value="DUF5301"/>
</dbReference>
<keyword evidence="1" id="KW-1133">Transmembrane helix</keyword>
<dbReference type="EMBL" id="QSFS01000002">
    <property type="protein sequence ID" value="RHA72253.1"/>
    <property type="molecule type" value="Genomic_DNA"/>
</dbReference>
<evidence type="ECO:0000313" key="9">
    <source>
        <dbReference type="Proteomes" id="UP000285642"/>
    </source>
</evidence>
<evidence type="ECO:0000256" key="1">
    <source>
        <dbReference type="SAM" id="Phobius"/>
    </source>
</evidence>
<dbReference type="EMBL" id="CABHNI010000054">
    <property type="protein sequence ID" value="VUX21169.1"/>
    <property type="molecule type" value="Genomic_DNA"/>
</dbReference>
<evidence type="ECO:0000313" key="10">
    <source>
        <dbReference type="Proteomes" id="UP000358366"/>
    </source>
</evidence>
<evidence type="ECO:0000259" key="2">
    <source>
        <dbReference type="Pfam" id="PF17225"/>
    </source>
</evidence>
<organism evidence="5 8">
    <name type="scientific">Dorea formicigenerans</name>
    <dbReference type="NCBI Taxonomy" id="39486"/>
    <lineage>
        <taxon>Bacteria</taxon>
        <taxon>Bacillati</taxon>
        <taxon>Bacillota</taxon>
        <taxon>Clostridia</taxon>
        <taxon>Lachnospirales</taxon>
        <taxon>Lachnospiraceae</taxon>
        <taxon>Dorea</taxon>
    </lineage>
</organism>
<keyword evidence="1" id="KW-0812">Transmembrane</keyword>
<proteinExistence type="predicted"/>
<dbReference type="EMBL" id="QRWH01000003">
    <property type="protein sequence ID" value="RGT10557.1"/>
    <property type="molecule type" value="Genomic_DNA"/>
</dbReference>
<dbReference type="Proteomes" id="UP000283630">
    <property type="component" value="Unassembled WGS sequence"/>
</dbReference>
<feature type="domain" description="DUF5301" evidence="2">
    <location>
        <begin position="51"/>
        <end position="128"/>
    </location>
</feature>
<reference evidence="7 8" key="1">
    <citation type="submission" date="2018-08" db="EMBL/GenBank/DDBJ databases">
        <title>A genome reference for cultivated species of the human gut microbiota.</title>
        <authorList>
            <person name="Zou Y."/>
            <person name="Xue W."/>
            <person name="Luo G."/>
        </authorList>
    </citation>
    <scope>NUCLEOTIDE SEQUENCE [LARGE SCALE GENOMIC DNA]</scope>
    <source>
        <strain evidence="3 7">AF19-4AC</strain>
        <strain evidence="5 8">AM37-5</strain>
        <strain evidence="4 9">AM42-8</strain>
    </source>
</reference>
<evidence type="ECO:0000313" key="3">
    <source>
        <dbReference type="EMBL" id="RGT10557.1"/>
    </source>
</evidence>
<evidence type="ECO:0000313" key="6">
    <source>
        <dbReference type="EMBL" id="VUX21169.1"/>
    </source>
</evidence>
<name>A0A413YLU6_9FIRM</name>
<protein>
    <recommendedName>
        <fullName evidence="2">DUF5301 domain-containing protein</fullName>
    </recommendedName>
</protein>
<dbReference type="EMBL" id="QSHK01000002">
    <property type="protein sequence ID" value="RHC09480.1"/>
    <property type="molecule type" value="Genomic_DNA"/>
</dbReference>
<evidence type="ECO:0000313" key="8">
    <source>
        <dbReference type="Proteomes" id="UP000284742"/>
    </source>
</evidence>